<evidence type="ECO:0000259" key="2">
    <source>
        <dbReference type="Pfam" id="PF08241"/>
    </source>
</evidence>
<dbReference type="PANTHER" id="PTHR43861">
    <property type="entry name" value="TRANS-ACONITATE 2-METHYLTRANSFERASE-RELATED"/>
    <property type="match status" value="1"/>
</dbReference>
<dbReference type="InterPro" id="IPR011990">
    <property type="entry name" value="TPR-like_helical_dom_sf"/>
</dbReference>
<dbReference type="GO" id="GO:0008757">
    <property type="term" value="F:S-adenosylmethionine-dependent methyltransferase activity"/>
    <property type="evidence" value="ECO:0007669"/>
    <property type="project" value="InterPro"/>
</dbReference>
<feature type="region of interest" description="Disordered" evidence="1">
    <location>
        <begin position="1"/>
        <end position="22"/>
    </location>
</feature>
<comment type="caution">
    <text evidence="3">The sequence shown here is derived from an EMBL/GenBank/DDBJ whole genome shotgun (WGS) entry which is preliminary data.</text>
</comment>
<dbReference type="SUPFAM" id="SSF53335">
    <property type="entry name" value="S-adenosyl-L-methionine-dependent methyltransferases"/>
    <property type="match status" value="1"/>
</dbReference>
<dbReference type="OrthoDB" id="66144at2759"/>
<dbReference type="PANTHER" id="PTHR43861:SF1">
    <property type="entry name" value="TRANS-ACONITATE 2-METHYLTRANSFERASE"/>
    <property type="match status" value="1"/>
</dbReference>
<evidence type="ECO:0000313" key="3">
    <source>
        <dbReference type="EMBL" id="OQS01878.1"/>
    </source>
</evidence>
<dbReference type="Pfam" id="PF08241">
    <property type="entry name" value="Methyltransf_11"/>
    <property type="match status" value="1"/>
</dbReference>
<dbReference type="AlphaFoldDB" id="A0A1V9ZV36"/>
<reference evidence="3 4" key="1">
    <citation type="journal article" date="2014" name="Genome Biol. Evol.">
        <title>The secreted proteins of Achlya hypogyna and Thraustotheca clavata identify the ancestral oomycete secretome and reveal gene acquisitions by horizontal gene transfer.</title>
        <authorList>
            <person name="Misner I."/>
            <person name="Blouin N."/>
            <person name="Leonard G."/>
            <person name="Richards T.A."/>
            <person name="Lane C.E."/>
        </authorList>
    </citation>
    <scope>NUCLEOTIDE SEQUENCE [LARGE SCALE GENOMIC DNA]</scope>
    <source>
        <strain evidence="3 4">ATCC 34112</strain>
    </source>
</reference>
<dbReference type="Gene3D" id="3.40.50.150">
    <property type="entry name" value="Vaccinia Virus protein VP39"/>
    <property type="match status" value="1"/>
</dbReference>
<evidence type="ECO:0000313" key="4">
    <source>
        <dbReference type="Proteomes" id="UP000243217"/>
    </source>
</evidence>
<name>A0A1V9ZV36_9STRA</name>
<gene>
    <name evidence="3" type="ORF">THRCLA_05679</name>
</gene>
<keyword evidence="3" id="KW-0489">Methyltransferase</keyword>
<dbReference type="SMART" id="SM00028">
    <property type="entry name" value="TPR"/>
    <property type="match status" value="5"/>
</dbReference>
<dbReference type="EMBL" id="JNBS01001368">
    <property type="protein sequence ID" value="OQS01878.1"/>
    <property type="molecule type" value="Genomic_DNA"/>
</dbReference>
<organism evidence="3 4">
    <name type="scientific">Thraustotheca clavata</name>
    <dbReference type="NCBI Taxonomy" id="74557"/>
    <lineage>
        <taxon>Eukaryota</taxon>
        <taxon>Sar</taxon>
        <taxon>Stramenopiles</taxon>
        <taxon>Oomycota</taxon>
        <taxon>Saprolegniomycetes</taxon>
        <taxon>Saprolegniales</taxon>
        <taxon>Achlyaceae</taxon>
        <taxon>Thraustotheca</taxon>
    </lineage>
</organism>
<evidence type="ECO:0000256" key="1">
    <source>
        <dbReference type="SAM" id="MobiDB-lite"/>
    </source>
</evidence>
<protein>
    <submittedName>
        <fullName evidence="3">Methyltransferase</fullName>
    </submittedName>
</protein>
<feature type="domain" description="Methyltransferase type 11" evidence="2">
    <location>
        <begin position="409"/>
        <end position="502"/>
    </location>
</feature>
<feature type="compositionally biased region" description="Basic residues" evidence="1">
    <location>
        <begin position="1"/>
        <end position="18"/>
    </location>
</feature>
<dbReference type="CDD" id="cd02440">
    <property type="entry name" value="AdoMet_MTases"/>
    <property type="match status" value="1"/>
</dbReference>
<dbReference type="InterPro" id="IPR029063">
    <property type="entry name" value="SAM-dependent_MTases_sf"/>
</dbReference>
<dbReference type="InterPro" id="IPR019734">
    <property type="entry name" value="TPR_rpt"/>
</dbReference>
<accession>A0A1V9ZV36</accession>
<dbReference type="GO" id="GO:0032259">
    <property type="term" value="P:methylation"/>
    <property type="evidence" value="ECO:0007669"/>
    <property type="project" value="UniProtKB-KW"/>
</dbReference>
<sequence>MLRRPIKTSSKKNAKARKHAEDAREVDEGAYLLHSKGSGEVLHSEVEFSAEYALDQDSITDGYEVNNSMGWFNCECFLSLLLVGVLVALPFNLHNTKDLLQSRETYLFQAAEMIKVGACDDAVMLYERALVVQENAFIHNQLADALSKCGRTNDALDHYLSGIRLEETHRRKVPSLVSMGDLYQKIGEYALAVKSFDTVILILGDSKDQKQSELGEIYIKLAKAATGMGNYEQALDAYLSASKLVTSDALISEVNYRMGHCAAILGRTDTAVIALKKAAAKAPPSQKALYLYELAYAYFESGDYDRGNDGLSRVFAMQSMYPEDRYAKAAFHDHVFPQLHRAPSQYVSTLFDVHAHRSMFYAKYGAKSFADFQQLHGLLFDKIVPATIKSILQRKLGVSDGDHWLDIADFGSGEGSAIAPFRPLANYIFGVDLSSAAVDIARRVSGLYDELQVGDFVQATESLNENSFDVVLAMNSLQYFGDLRQVFESSYQILRVGGVFCFNIDTLESPDTSFTLKFTGRWAHTPRYIKQVAADLRFEIYQHQVVSDFQHVGQSNAEGGYLVPFDQPQTVYSDVFFLRKLQDDV</sequence>
<dbReference type="Gene3D" id="1.25.40.10">
    <property type="entry name" value="Tetratricopeptide repeat domain"/>
    <property type="match status" value="1"/>
</dbReference>
<proteinExistence type="predicted"/>
<dbReference type="SUPFAM" id="SSF48452">
    <property type="entry name" value="TPR-like"/>
    <property type="match status" value="1"/>
</dbReference>
<keyword evidence="4" id="KW-1185">Reference proteome</keyword>
<dbReference type="Proteomes" id="UP000243217">
    <property type="component" value="Unassembled WGS sequence"/>
</dbReference>
<dbReference type="STRING" id="74557.A0A1V9ZV36"/>
<dbReference type="InterPro" id="IPR013216">
    <property type="entry name" value="Methyltransf_11"/>
</dbReference>
<keyword evidence="3" id="KW-0808">Transferase</keyword>